<dbReference type="InterPro" id="IPR036188">
    <property type="entry name" value="FAD/NAD-bd_sf"/>
</dbReference>
<keyword evidence="4" id="KW-0560">Oxidoreductase</keyword>
<name>A0A2K0T3U0_9HYPO</name>
<evidence type="ECO:0000256" key="4">
    <source>
        <dbReference type="ARBA" id="ARBA00023002"/>
    </source>
</evidence>
<comment type="similarity">
    <text evidence="1">Belongs to the FAD-binding monooxygenase family.</text>
</comment>
<dbReference type="GO" id="GO:0050661">
    <property type="term" value="F:NADP binding"/>
    <property type="evidence" value="ECO:0007669"/>
    <property type="project" value="InterPro"/>
</dbReference>
<keyword evidence="3" id="KW-0274">FAD</keyword>
<reference evidence="5 6" key="1">
    <citation type="submission" date="2017-02" db="EMBL/GenBank/DDBJ databases">
        <title>Genomes of Trichoderma spp. with biocontrol activity.</title>
        <authorList>
            <person name="Gardiner D."/>
            <person name="Kazan K."/>
            <person name="Vos C."/>
            <person name="Harvey P."/>
        </authorList>
    </citation>
    <scope>NUCLEOTIDE SEQUENCE [LARGE SCALE GENOMIC DNA]</scope>
    <source>
        <strain evidence="5 6">A5MH</strain>
    </source>
</reference>
<dbReference type="EMBL" id="MTYH01000072">
    <property type="protein sequence ID" value="PNP40186.1"/>
    <property type="molecule type" value="Genomic_DNA"/>
</dbReference>
<evidence type="ECO:0000256" key="1">
    <source>
        <dbReference type="ARBA" id="ARBA00010139"/>
    </source>
</evidence>
<dbReference type="PANTHER" id="PTHR42877:SF10">
    <property type="entry name" value="L-ORNITHINE N(5)-OXYGENASE"/>
    <property type="match status" value="1"/>
</dbReference>
<dbReference type="PANTHER" id="PTHR42877">
    <property type="entry name" value="L-ORNITHINE N(5)-MONOOXYGENASE-RELATED"/>
    <property type="match status" value="1"/>
</dbReference>
<dbReference type="Proteomes" id="UP000236546">
    <property type="component" value="Unassembled WGS sequence"/>
</dbReference>
<dbReference type="Gene3D" id="3.50.50.60">
    <property type="entry name" value="FAD/NAD(P)-binding domain"/>
    <property type="match status" value="2"/>
</dbReference>
<dbReference type="SUPFAM" id="SSF51905">
    <property type="entry name" value="FAD/NAD(P)-binding domain"/>
    <property type="match status" value="2"/>
</dbReference>
<dbReference type="OrthoDB" id="74360at2759"/>
<dbReference type="AlphaFoldDB" id="A0A2K0T3U0"/>
<dbReference type="GO" id="GO:0050660">
    <property type="term" value="F:flavin adenine dinucleotide binding"/>
    <property type="evidence" value="ECO:0007669"/>
    <property type="project" value="InterPro"/>
</dbReference>
<evidence type="ECO:0000256" key="3">
    <source>
        <dbReference type="ARBA" id="ARBA00022827"/>
    </source>
</evidence>
<keyword evidence="2" id="KW-0285">Flavoprotein</keyword>
<dbReference type="PROSITE" id="PS51257">
    <property type="entry name" value="PROKAR_LIPOPROTEIN"/>
    <property type="match status" value="1"/>
</dbReference>
<sequence>MAEKITYSQFACIGSGFSGIALGCTIKRWYGITDIRLFEQSSDLGGTWFANQYPGCACDVPSLLYSFSFAPNPKWTKILPSHQEVWQYLDDVARQYGLREKMSFNSRVERCEWIEQSGRWRITVRNTTSDTIHVHECQFLFSGSGVLVYPRKPDIPNIESFEGPVFHAAKWRHDVDLTNKNVALVGNGCSAAQIVPAIKDQAKHVTQFVRTKHWIIPPVQVPNLKLFQWLFIHVPGFLKLSRFLFMMIMETEMRAFYMTETAAAIRRSKTAEAVRYIKEKAPKKYHDKLIPDFEMGCKRRIYDPNYLTSLHSENVTLRDDAIEEVTPKGIRSKDGHTDADVIVFATGYETNSFCTNIDIIGRQGVTAEEHWKALGGPGAYNTTSISGFPNLFLIVGPNSATGHTSTIMAVENSINFALRLIKPVLQGKAMAVDVNPDAEKQYIDQIQTDLQQTVWLSGGCSNWYNRAQDGSIYNGMSYPYSQPYFWYQCLFPVYKDFKYDPPKSKRPSRGKGWGEVIRYSVLVAASLSGLSLVVSGTKSGWDLTRSVEFLKAQASVLQNGLVEYIRL</sequence>
<comment type="caution">
    <text evidence="5">The sequence shown here is derived from an EMBL/GenBank/DDBJ whole genome shotgun (WGS) entry which is preliminary data.</text>
</comment>
<gene>
    <name evidence="5" type="ORF">TGAMA5MH_07841</name>
</gene>
<evidence type="ECO:0000313" key="5">
    <source>
        <dbReference type="EMBL" id="PNP40186.1"/>
    </source>
</evidence>
<organism evidence="5 6">
    <name type="scientific">Trichoderma gamsii</name>
    <dbReference type="NCBI Taxonomy" id="398673"/>
    <lineage>
        <taxon>Eukaryota</taxon>
        <taxon>Fungi</taxon>
        <taxon>Dikarya</taxon>
        <taxon>Ascomycota</taxon>
        <taxon>Pezizomycotina</taxon>
        <taxon>Sordariomycetes</taxon>
        <taxon>Hypocreomycetidae</taxon>
        <taxon>Hypocreales</taxon>
        <taxon>Hypocreaceae</taxon>
        <taxon>Trichoderma</taxon>
    </lineage>
</organism>
<dbReference type="GO" id="GO:0004499">
    <property type="term" value="F:N,N-dimethylaniline monooxygenase activity"/>
    <property type="evidence" value="ECO:0007669"/>
    <property type="project" value="InterPro"/>
</dbReference>
<protein>
    <recommendedName>
        <fullName evidence="7">Monooxygenase</fullName>
    </recommendedName>
</protein>
<evidence type="ECO:0000313" key="6">
    <source>
        <dbReference type="Proteomes" id="UP000236546"/>
    </source>
</evidence>
<dbReference type="InterPro" id="IPR020946">
    <property type="entry name" value="Flavin_mOase-like"/>
</dbReference>
<dbReference type="InterPro" id="IPR051209">
    <property type="entry name" value="FAD-bind_Monooxygenase_sf"/>
</dbReference>
<dbReference type="Pfam" id="PF00743">
    <property type="entry name" value="FMO-like"/>
    <property type="match status" value="1"/>
</dbReference>
<evidence type="ECO:0000256" key="2">
    <source>
        <dbReference type="ARBA" id="ARBA00022630"/>
    </source>
</evidence>
<evidence type="ECO:0008006" key="7">
    <source>
        <dbReference type="Google" id="ProtNLM"/>
    </source>
</evidence>
<proteinExistence type="inferred from homology"/>
<accession>A0A2K0T3U0</accession>